<dbReference type="Proteomes" id="UP000886501">
    <property type="component" value="Unassembled WGS sequence"/>
</dbReference>
<accession>A0ACB6ZSD7</accession>
<organism evidence="1 2">
    <name type="scientific">Thelephora ganbajun</name>
    <name type="common">Ganba fungus</name>
    <dbReference type="NCBI Taxonomy" id="370292"/>
    <lineage>
        <taxon>Eukaryota</taxon>
        <taxon>Fungi</taxon>
        <taxon>Dikarya</taxon>
        <taxon>Basidiomycota</taxon>
        <taxon>Agaricomycotina</taxon>
        <taxon>Agaricomycetes</taxon>
        <taxon>Thelephorales</taxon>
        <taxon>Thelephoraceae</taxon>
        <taxon>Thelephora</taxon>
    </lineage>
</organism>
<proteinExistence type="predicted"/>
<evidence type="ECO:0000313" key="2">
    <source>
        <dbReference type="Proteomes" id="UP000886501"/>
    </source>
</evidence>
<keyword evidence="2" id="KW-1185">Reference proteome</keyword>
<reference evidence="1" key="1">
    <citation type="submission" date="2019-10" db="EMBL/GenBank/DDBJ databases">
        <authorList>
            <consortium name="DOE Joint Genome Institute"/>
            <person name="Kuo A."/>
            <person name="Miyauchi S."/>
            <person name="Kiss E."/>
            <person name="Drula E."/>
            <person name="Kohler A."/>
            <person name="Sanchez-Garcia M."/>
            <person name="Andreopoulos B."/>
            <person name="Barry K.W."/>
            <person name="Bonito G."/>
            <person name="Buee M."/>
            <person name="Carver A."/>
            <person name="Chen C."/>
            <person name="Cichocki N."/>
            <person name="Clum A."/>
            <person name="Culley D."/>
            <person name="Crous P.W."/>
            <person name="Fauchery L."/>
            <person name="Girlanda M."/>
            <person name="Hayes R."/>
            <person name="Keri Z."/>
            <person name="Labutti K."/>
            <person name="Lipzen A."/>
            <person name="Lombard V."/>
            <person name="Magnuson J."/>
            <person name="Maillard F."/>
            <person name="Morin E."/>
            <person name="Murat C."/>
            <person name="Nolan M."/>
            <person name="Ohm R."/>
            <person name="Pangilinan J."/>
            <person name="Pereira M."/>
            <person name="Perotto S."/>
            <person name="Peter M."/>
            <person name="Riley R."/>
            <person name="Sitrit Y."/>
            <person name="Stielow B."/>
            <person name="Szollosi G."/>
            <person name="Zifcakova L."/>
            <person name="Stursova M."/>
            <person name="Spatafora J.W."/>
            <person name="Tedersoo L."/>
            <person name="Vaario L.-M."/>
            <person name="Yamada A."/>
            <person name="Yan M."/>
            <person name="Wang P."/>
            <person name="Xu J."/>
            <person name="Bruns T."/>
            <person name="Baldrian P."/>
            <person name="Vilgalys R."/>
            <person name="Henrissat B."/>
            <person name="Grigoriev I.V."/>
            <person name="Hibbett D."/>
            <person name="Nagy L.G."/>
            <person name="Martin F.M."/>
        </authorList>
    </citation>
    <scope>NUCLEOTIDE SEQUENCE</scope>
    <source>
        <strain evidence="1">P2</strain>
    </source>
</reference>
<protein>
    <submittedName>
        <fullName evidence="1">Uncharacterized protein</fullName>
    </submittedName>
</protein>
<gene>
    <name evidence="1" type="ORF">BDM02DRAFT_2766622</name>
</gene>
<reference evidence="1" key="2">
    <citation type="journal article" date="2020" name="Nat. Commun.">
        <title>Large-scale genome sequencing of mycorrhizal fungi provides insights into the early evolution of symbiotic traits.</title>
        <authorList>
            <person name="Miyauchi S."/>
            <person name="Kiss E."/>
            <person name="Kuo A."/>
            <person name="Drula E."/>
            <person name="Kohler A."/>
            <person name="Sanchez-Garcia M."/>
            <person name="Morin E."/>
            <person name="Andreopoulos B."/>
            <person name="Barry K.W."/>
            <person name="Bonito G."/>
            <person name="Buee M."/>
            <person name="Carver A."/>
            <person name="Chen C."/>
            <person name="Cichocki N."/>
            <person name="Clum A."/>
            <person name="Culley D."/>
            <person name="Crous P.W."/>
            <person name="Fauchery L."/>
            <person name="Girlanda M."/>
            <person name="Hayes R.D."/>
            <person name="Keri Z."/>
            <person name="LaButti K."/>
            <person name="Lipzen A."/>
            <person name="Lombard V."/>
            <person name="Magnuson J."/>
            <person name="Maillard F."/>
            <person name="Murat C."/>
            <person name="Nolan M."/>
            <person name="Ohm R.A."/>
            <person name="Pangilinan J."/>
            <person name="Pereira M.F."/>
            <person name="Perotto S."/>
            <person name="Peter M."/>
            <person name="Pfister S."/>
            <person name="Riley R."/>
            <person name="Sitrit Y."/>
            <person name="Stielow J.B."/>
            <person name="Szollosi G."/>
            <person name="Zifcakova L."/>
            <person name="Stursova M."/>
            <person name="Spatafora J.W."/>
            <person name="Tedersoo L."/>
            <person name="Vaario L.M."/>
            <person name="Yamada A."/>
            <person name="Yan M."/>
            <person name="Wang P."/>
            <person name="Xu J."/>
            <person name="Bruns T."/>
            <person name="Baldrian P."/>
            <person name="Vilgalys R."/>
            <person name="Dunand C."/>
            <person name="Henrissat B."/>
            <person name="Grigoriev I.V."/>
            <person name="Hibbett D."/>
            <person name="Nagy L.G."/>
            <person name="Martin F.M."/>
        </authorList>
    </citation>
    <scope>NUCLEOTIDE SEQUENCE</scope>
    <source>
        <strain evidence="1">P2</strain>
    </source>
</reference>
<name>A0ACB6ZSD7_THEGA</name>
<comment type="caution">
    <text evidence="1">The sequence shown here is derived from an EMBL/GenBank/DDBJ whole genome shotgun (WGS) entry which is preliminary data.</text>
</comment>
<sequence>MGLLDRGDALWEPAPIYSYKRVKLGDVGYIRRGRFHLLFSAGCPLGLRQLGVDVPITFEPLDTGPIIFSQPRLPGYLCTRSVKETGGGLGASVSKTPFLEPGASLSFELTEKQGAALVTKYCTYREDIELESAFEEYTKRHYDSWVAFARGAQHGNDIKPVLVTGVDMTRDFAMIAYSNNSTHLSSEFTTSIPLVTSASASAWGAWHTQGLVHTNCGPQLCSPPSSPGAPSLSSAGTFQIDATPNEHNQCVFIRYYTMRRRALMFPKVIKAAAGPHDFGSGNNYDETLPELTVQSGLDSDTGSDSNGDSTTDYSSSATSYESDLEVFHNVPSEEEDTFDIIAEYVFQNSKAEAVLIHHRDIAQIREGSPGTEIPDIFYERQPAIVVDSDGVGRLVRRSRQKPAITLPRAVNPSPVVADRHLLSDLLSDRSSGFLIHLNEEDAWILSRGLLMVRFILSDPPLLR</sequence>
<evidence type="ECO:0000313" key="1">
    <source>
        <dbReference type="EMBL" id="KAF9652527.1"/>
    </source>
</evidence>
<dbReference type="EMBL" id="MU117968">
    <property type="protein sequence ID" value="KAF9652527.1"/>
    <property type="molecule type" value="Genomic_DNA"/>
</dbReference>